<reference evidence="2" key="1">
    <citation type="submission" date="2010-08" db="EMBL/GenBank/DDBJ databases">
        <authorList>
            <consortium name="Caenorhabditis japonica Sequencing Consortium"/>
            <person name="Wilson R.K."/>
        </authorList>
    </citation>
    <scope>NUCLEOTIDE SEQUENCE [LARGE SCALE GENOMIC DNA]</scope>
    <source>
        <strain evidence="2">DF5081</strain>
    </source>
</reference>
<protein>
    <submittedName>
        <fullName evidence="1">Uncharacterized protein</fullName>
    </submittedName>
</protein>
<evidence type="ECO:0000313" key="1">
    <source>
        <dbReference type="EnsemblMetazoa" id="CJA39928b.1"/>
    </source>
</evidence>
<dbReference type="AlphaFoldDB" id="A0A8R1IVV6"/>
<reference evidence="1" key="2">
    <citation type="submission" date="2022-06" db="UniProtKB">
        <authorList>
            <consortium name="EnsemblMetazoa"/>
        </authorList>
    </citation>
    <scope>IDENTIFICATION</scope>
    <source>
        <strain evidence="1">DF5081</strain>
    </source>
</reference>
<accession>A0A8R1IVV6</accession>
<proteinExistence type="predicted"/>
<evidence type="ECO:0000313" key="2">
    <source>
        <dbReference type="Proteomes" id="UP000005237"/>
    </source>
</evidence>
<name>A0A8R1IVV6_CAEJA</name>
<keyword evidence="2" id="KW-1185">Reference proteome</keyword>
<dbReference type="Proteomes" id="UP000005237">
    <property type="component" value="Unassembled WGS sequence"/>
</dbReference>
<sequence length="144" mass="16800">MNNELTYYYVDFFRHIPKFYSPQRVFHDLVRNDDNWFILFPSKMIHPGETDDHCFVQLNQDISILENIRTRFTQSQLSTRYTAGPSLRTFLDVTLNSLQHKISLLRLPPVNDTFGFLFANGVRSVASTSSRPQSSEFSPTFTQL</sequence>
<organism evidence="1 2">
    <name type="scientific">Caenorhabditis japonica</name>
    <dbReference type="NCBI Taxonomy" id="281687"/>
    <lineage>
        <taxon>Eukaryota</taxon>
        <taxon>Metazoa</taxon>
        <taxon>Ecdysozoa</taxon>
        <taxon>Nematoda</taxon>
        <taxon>Chromadorea</taxon>
        <taxon>Rhabditida</taxon>
        <taxon>Rhabditina</taxon>
        <taxon>Rhabditomorpha</taxon>
        <taxon>Rhabditoidea</taxon>
        <taxon>Rhabditidae</taxon>
        <taxon>Peloderinae</taxon>
        <taxon>Caenorhabditis</taxon>
    </lineage>
</organism>
<dbReference type="EnsemblMetazoa" id="CJA39928b.1">
    <property type="protein sequence ID" value="CJA39928b.1"/>
    <property type="gene ID" value="WBGene00215776"/>
</dbReference>